<reference evidence="1" key="1">
    <citation type="submission" date="2018-02" db="EMBL/GenBank/DDBJ databases">
        <title>Rhizophora mucronata_Transcriptome.</title>
        <authorList>
            <person name="Meera S.P."/>
            <person name="Sreeshan A."/>
            <person name="Augustine A."/>
        </authorList>
    </citation>
    <scope>NUCLEOTIDE SEQUENCE</scope>
    <source>
        <tissue evidence="1">Leaf</tissue>
    </source>
</reference>
<sequence>MKTMYYNKVCMSPLGCKLSFYMAHSLKRSVNRSYS</sequence>
<name>A0A2P2NBV7_RHIMU</name>
<accession>A0A2P2NBV7</accession>
<proteinExistence type="predicted"/>
<dbReference type="EMBL" id="GGEC01059467">
    <property type="protein sequence ID" value="MBX39951.1"/>
    <property type="molecule type" value="Transcribed_RNA"/>
</dbReference>
<evidence type="ECO:0000313" key="1">
    <source>
        <dbReference type="EMBL" id="MBX39951.1"/>
    </source>
</evidence>
<protein>
    <submittedName>
        <fullName evidence="1">Uncharacterized protein</fullName>
    </submittedName>
</protein>
<dbReference type="AlphaFoldDB" id="A0A2P2NBV7"/>
<organism evidence="1">
    <name type="scientific">Rhizophora mucronata</name>
    <name type="common">Asiatic mangrove</name>
    <dbReference type="NCBI Taxonomy" id="61149"/>
    <lineage>
        <taxon>Eukaryota</taxon>
        <taxon>Viridiplantae</taxon>
        <taxon>Streptophyta</taxon>
        <taxon>Embryophyta</taxon>
        <taxon>Tracheophyta</taxon>
        <taxon>Spermatophyta</taxon>
        <taxon>Magnoliopsida</taxon>
        <taxon>eudicotyledons</taxon>
        <taxon>Gunneridae</taxon>
        <taxon>Pentapetalae</taxon>
        <taxon>rosids</taxon>
        <taxon>fabids</taxon>
        <taxon>Malpighiales</taxon>
        <taxon>Rhizophoraceae</taxon>
        <taxon>Rhizophora</taxon>
    </lineage>
</organism>